<dbReference type="Proteomes" id="UP000319986">
    <property type="component" value="Unassembled WGS sequence"/>
</dbReference>
<dbReference type="EMBL" id="BJNT01000018">
    <property type="protein sequence ID" value="GEC86926.1"/>
    <property type="molecule type" value="Genomic_DNA"/>
</dbReference>
<dbReference type="InterPro" id="IPR042099">
    <property type="entry name" value="ANL_N_sf"/>
</dbReference>
<comment type="caution">
    <text evidence="1">The sequence shown here is derived from an EMBL/GenBank/DDBJ whole genome shotgun (WGS) entry which is preliminary data.</text>
</comment>
<proteinExistence type="predicted"/>
<accession>A0A4Y4C467</accession>
<dbReference type="AlphaFoldDB" id="A0A4Y4C467"/>
<reference evidence="1 2" key="1">
    <citation type="submission" date="2019-06" db="EMBL/GenBank/DDBJ databases">
        <title>Whole genome shotgun sequence of Corynebacterium variabile NBRC 15286.</title>
        <authorList>
            <person name="Hosoyama A."/>
            <person name="Uohara A."/>
            <person name="Ohji S."/>
            <person name="Ichikawa N."/>
        </authorList>
    </citation>
    <scope>NUCLEOTIDE SEQUENCE [LARGE SCALE GENOMIC DNA]</scope>
    <source>
        <strain evidence="1 2">NBRC 15286</strain>
    </source>
</reference>
<evidence type="ECO:0008006" key="3">
    <source>
        <dbReference type="Google" id="ProtNLM"/>
    </source>
</evidence>
<name>A0A4Y4C467_9CORY</name>
<evidence type="ECO:0000313" key="1">
    <source>
        <dbReference type="EMBL" id="GEC86926.1"/>
    </source>
</evidence>
<organism evidence="1 2">
    <name type="scientific">Corynebacterium variabile</name>
    <dbReference type="NCBI Taxonomy" id="1727"/>
    <lineage>
        <taxon>Bacteria</taxon>
        <taxon>Bacillati</taxon>
        <taxon>Actinomycetota</taxon>
        <taxon>Actinomycetes</taxon>
        <taxon>Mycobacteriales</taxon>
        <taxon>Corynebacteriaceae</taxon>
        <taxon>Corynebacterium</taxon>
    </lineage>
</organism>
<dbReference type="InterPro" id="IPR017523">
    <property type="entry name" value="Rv3268"/>
</dbReference>
<dbReference type="SUPFAM" id="SSF56801">
    <property type="entry name" value="Acetyl-CoA synthetase-like"/>
    <property type="match status" value="1"/>
</dbReference>
<protein>
    <recommendedName>
        <fullName evidence="3">TIGR03089 family protein</fullName>
    </recommendedName>
</protein>
<dbReference type="Gene3D" id="3.40.50.12780">
    <property type="entry name" value="N-terminal domain of ligase-like"/>
    <property type="match status" value="1"/>
</dbReference>
<sequence>MTGMDLMAPFLASDAASPRITTYTDRGRMELSAATAANWAAKGGNLFTGELGLGRGDVVVVDCPTDWLPAALVLGCWQAGVAVCSPASPAAQDAATVITTDPGCDLADEVLLVSTDPFGRGVAESGGEVPFGVTDLAPELRVQGDRYAGPSSGADAVLLVDATGAEVTGTELQDRASSRGENVRAVTGGWEDADSLVDRLLPLFAGGSVVLSTDGDADRLAHLAEVEKGVVG</sequence>
<evidence type="ECO:0000313" key="2">
    <source>
        <dbReference type="Proteomes" id="UP000319986"/>
    </source>
</evidence>
<dbReference type="NCBIfam" id="TIGR03089">
    <property type="entry name" value="TIGR03089 family protein"/>
    <property type="match status" value="1"/>
</dbReference>
<gene>
    <name evidence="1" type="ORF">CVA01_22400</name>
</gene>